<comment type="cofactor">
    <cofactor evidence="1">
        <name>Mg(2+)</name>
        <dbReference type="ChEBI" id="CHEBI:18420"/>
    </cofactor>
</comment>
<sequence>MMKLMSSITVVIFPHVRHVSGLLGMTFVIEHCLSKGCHFTSNTYSLLCLNPTNINQVVSKPTVAASQFLAWMECNKHDADVPKLSYVEFPTKYVWNKSDKIWTRRKTKSKALCRLNLMSPKSGDIYYLWILLNKIKGPTCYEDIRTINGIMHESYKDACYALGLLDVDREYISSINETHYWATASFCRSLFVMLITLDCLSRTTHVFKEMFKSLSDDVIHVREQEISIRGLKLKKDAIFNLTLSYIVKSLLSCELSLKRIPNMPFPDHRYIQESCNMLIQDELNYDPPIIEVEHQNLHSKLNAEKKMFMKPLLMRLTKNKVVTFSFMVTKEPEKHLFGRPCMLLLDPKVKFGIAALLLSGGRITHSRLIIPINLTDDSFCSIVPDNDLATLLNKARLIIWDEAPMMHHHCFEAFDM</sequence>
<keyword evidence="1" id="KW-0347">Helicase</keyword>
<name>A0A9R1UL61_LACSA</name>
<dbReference type="PANTHER" id="PTHR10492:SF97">
    <property type="entry name" value="ATP-DEPENDENT DNA HELICASE"/>
    <property type="match status" value="1"/>
</dbReference>
<evidence type="ECO:0000256" key="1">
    <source>
        <dbReference type="RuleBase" id="RU363044"/>
    </source>
</evidence>
<evidence type="ECO:0000259" key="2">
    <source>
        <dbReference type="Pfam" id="PF05970"/>
    </source>
</evidence>
<keyword evidence="4" id="KW-1185">Reference proteome</keyword>
<comment type="catalytic activity">
    <reaction evidence="1">
        <text>ATP + H2O = ADP + phosphate + H(+)</text>
        <dbReference type="Rhea" id="RHEA:13065"/>
        <dbReference type="ChEBI" id="CHEBI:15377"/>
        <dbReference type="ChEBI" id="CHEBI:15378"/>
        <dbReference type="ChEBI" id="CHEBI:30616"/>
        <dbReference type="ChEBI" id="CHEBI:43474"/>
        <dbReference type="ChEBI" id="CHEBI:456216"/>
        <dbReference type="EC" id="5.6.2.3"/>
    </reaction>
</comment>
<keyword evidence="1" id="KW-0234">DNA repair</keyword>
<dbReference type="GO" id="GO:0006310">
    <property type="term" value="P:DNA recombination"/>
    <property type="evidence" value="ECO:0007669"/>
    <property type="project" value="UniProtKB-KW"/>
</dbReference>
<dbReference type="AlphaFoldDB" id="A0A9R1UL61"/>
<keyword evidence="1" id="KW-0378">Hydrolase</keyword>
<keyword evidence="1" id="KW-0227">DNA damage</keyword>
<keyword evidence="1" id="KW-0547">Nucleotide-binding</keyword>
<dbReference type="GO" id="GO:0016787">
    <property type="term" value="F:hydrolase activity"/>
    <property type="evidence" value="ECO:0007669"/>
    <property type="project" value="UniProtKB-KW"/>
</dbReference>
<feature type="domain" description="DNA helicase Pif1-like DEAD-box helicase" evidence="2">
    <location>
        <begin position="352"/>
        <end position="415"/>
    </location>
</feature>
<dbReference type="GO" id="GO:0000723">
    <property type="term" value="P:telomere maintenance"/>
    <property type="evidence" value="ECO:0007669"/>
    <property type="project" value="InterPro"/>
</dbReference>
<accession>A0A9R1UL61</accession>
<dbReference type="EC" id="5.6.2.3" evidence="1"/>
<evidence type="ECO:0000313" key="3">
    <source>
        <dbReference type="EMBL" id="KAJ0188861.1"/>
    </source>
</evidence>
<dbReference type="GO" id="GO:0006281">
    <property type="term" value="P:DNA repair"/>
    <property type="evidence" value="ECO:0007669"/>
    <property type="project" value="UniProtKB-KW"/>
</dbReference>
<dbReference type="GO" id="GO:0043139">
    <property type="term" value="F:5'-3' DNA helicase activity"/>
    <property type="evidence" value="ECO:0007669"/>
    <property type="project" value="UniProtKB-EC"/>
</dbReference>
<dbReference type="Proteomes" id="UP000235145">
    <property type="component" value="Unassembled WGS sequence"/>
</dbReference>
<dbReference type="Pfam" id="PF05970">
    <property type="entry name" value="PIF1"/>
    <property type="match status" value="1"/>
</dbReference>
<dbReference type="EMBL" id="NBSK02000009">
    <property type="protein sequence ID" value="KAJ0188861.1"/>
    <property type="molecule type" value="Genomic_DNA"/>
</dbReference>
<comment type="similarity">
    <text evidence="1">Belongs to the helicase family.</text>
</comment>
<organism evidence="3 4">
    <name type="scientific">Lactuca sativa</name>
    <name type="common">Garden lettuce</name>
    <dbReference type="NCBI Taxonomy" id="4236"/>
    <lineage>
        <taxon>Eukaryota</taxon>
        <taxon>Viridiplantae</taxon>
        <taxon>Streptophyta</taxon>
        <taxon>Embryophyta</taxon>
        <taxon>Tracheophyta</taxon>
        <taxon>Spermatophyta</taxon>
        <taxon>Magnoliopsida</taxon>
        <taxon>eudicotyledons</taxon>
        <taxon>Gunneridae</taxon>
        <taxon>Pentapetalae</taxon>
        <taxon>asterids</taxon>
        <taxon>campanulids</taxon>
        <taxon>Asterales</taxon>
        <taxon>Asteraceae</taxon>
        <taxon>Cichorioideae</taxon>
        <taxon>Cichorieae</taxon>
        <taxon>Lactucinae</taxon>
        <taxon>Lactuca</taxon>
    </lineage>
</organism>
<dbReference type="PANTHER" id="PTHR10492">
    <property type="match status" value="1"/>
</dbReference>
<keyword evidence="1" id="KW-0067">ATP-binding</keyword>
<dbReference type="InterPro" id="IPR010285">
    <property type="entry name" value="DNA_helicase_pif1-like_DEAD"/>
</dbReference>
<gene>
    <name evidence="3" type="ORF">LSAT_V11C900488340</name>
</gene>
<reference evidence="3 4" key="1">
    <citation type="journal article" date="2017" name="Nat. Commun.">
        <title>Genome assembly with in vitro proximity ligation data and whole-genome triplication in lettuce.</title>
        <authorList>
            <person name="Reyes-Chin-Wo S."/>
            <person name="Wang Z."/>
            <person name="Yang X."/>
            <person name="Kozik A."/>
            <person name="Arikit S."/>
            <person name="Song C."/>
            <person name="Xia L."/>
            <person name="Froenicke L."/>
            <person name="Lavelle D.O."/>
            <person name="Truco M.J."/>
            <person name="Xia R."/>
            <person name="Zhu S."/>
            <person name="Xu C."/>
            <person name="Xu H."/>
            <person name="Xu X."/>
            <person name="Cox K."/>
            <person name="Korf I."/>
            <person name="Meyers B.C."/>
            <person name="Michelmore R.W."/>
        </authorList>
    </citation>
    <scope>NUCLEOTIDE SEQUENCE [LARGE SCALE GENOMIC DNA]</scope>
    <source>
        <strain evidence="4">cv. Salinas</strain>
        <tissue evidence="3">Seedlings</tissue>
    </source>
</reference>
<comment type="caution">
    <text evidence="3">The sequence shown here is derived from an EMBL/GenBank/DDBJ whole genome shotgun (WGS) entry which is preliminary data.</text>
</comment>
<evidence type="ECO:0000313" key="4">
    <source>
        <dbReference type="Proteomes" id="UP000235145"/>
    </source>
</evidence>
<dbReference type="GO" id="GO:0005524">
    <property type="term" value="F:ATP binding"/>
    <property type="evidence" value="ECO:0007669"/>
    <property type="project" value="UniProtKB-KW"/>
</dbReference>
<proteinExistence type="inferred from homology"/>
<protein>
    <recommendedName>
        <fullName evidence="1">ATP-dependent DNA helicase</fullName>
        <ecNumber evidence="1">5.6.2.3</ecNumber>
    </recommendedName>
</protein>
<keyword evidence="1" id="KW-0233">DNA recombination</keyword>